<proteinExistence type="predicted"/>
<accession>A0A7R8CHF1</accession>
<dbReference type="EMBL" id="HG994592">
    <property type="protein sequence ID" value="CAF2823744.1"/>
    <property type="molecule type" value="Genomic_DNA"/>
</dbReference>
<protein>
    <submittedName>
        <fullName evidence="1">(salmon louse) hypothetical protein</fullName>
    </submittedName>
</protein>
<name>A0A7R8CHF1_LEPSM</name>
<evidence type="ECO:0000313" key="1">
    <source>
        <dbReference type="EMBL" id="CAF2823744.1"/>
    </source>
</evidence>
<gene>
    <name evidence="1" type="ORF">LSAA_3844</name>
</gene>
<keyword evidence="2" id="KW-1185">Reference proteome</keyword>
<sequence>MALYIKPNNLKSTLHYDTTSSIETNSGPALILIFSDKRRFSLRPLLFAYEDQENIIKLCVETYKRLASATPTTEDVSPKDLWQKTDSIMTDFVSKNLNIEQQVAQLVGSTLPPPNHLLVVECAIKSILNLASHQKSARSYNQADLFDFILQIENQVKYIPMYHEQRFTKLGYCGGSIIKSLPYLRMLLNETHLSNQHVEIVRLLPNTEFFGLINAQQELLKTFPQLYTDLLVEKLDTLKDCVIPYPPITVANPTSASPEGHLAEFGKQAAVARYRNKNFTAKGIRNDCALLLSNYFRKYIGKGFNDLVKVLNDMENKWYNEQKQILNIRIAEKIEMGKKKSQYTLMCFQLCKGWGGPATSVEELHQIIHSHPDMKKKIVRKELIYYRDTHKFDVLDNPTMFKVNKNLHEERLGTRIPTNRDAEVALECNVVKVGTEDDMEIEIGKYYAILITEVNAILGLLLFVRTGMMMGHPNGLSYGEWEVSNNRFMTFSLRNHNAINFMVEKASLQMVEKSS</sequence>
<dbReference type="Proteomes" id="UP000675881">
    <property type="component" value="Chromosome 13"/>
</dbReference>
<dbReference type="AlphaFoldDB" id="A0A7R8CHF1"/>
<evidence type="ECO:0000313" key="2">
    <source>
        <dbReference type="Proteomes" id="UP000675881"/>
    </source>
</evidence>
<reference evidence="1" key="1">
    <citation type="submission" date="2021-02" db="EMBL/GenBank/DDBJ databases">
        <authorList>
            <person name="Bekaert M."/>
        </authorList>
    </citation>
    <scope>NUCLEOTIDE SEQUENCE</scope>
    <source>
        <strain evidence="1">IoA-00</strain>
    </source>
</reference>
<organism evidence="1 2">
    <name type="scientific">Lepeophtheirus salmonis</name>
    <name type="common">Salmon louse</name>
    <name type="synonym">Caligus salmonis</name>
    <dbReference type="NCBI Taxonomy" id="72036"/>
    <lineage>
        <taxon>Eukaryota</taxon>
        <taxon>Metazoa</taxon>
        <taxon>Ecdysozoa</taxon>
        <taxon>Arthropoda</taxon>
        <taxon>Crustacea</taxon>
        <taxon>Multicrustacea</taxon>
        <taxon>Hexanauplia</taxon>
        <taxon>Copepoda</taxon>
        <taxon>Siphonostomatoida</taxon>
        <taxon>Caligidae</taxon>
        <taxon>Lepeophtheirus</taxon>
    </lineage>
</organism>